<name>A0A699RU38_TANCI</name>
<reference evidence="2" key="1">
    <citation type="journal article" date="2019" name="Sci. Rep.">
        <title>Draft genome of Tanacetum cinerariifolium, the natural source of mosquito coil.</title>
        <authorList>
            <person name="Yamashiro T."/>
            <person name="Shiraishi A."/>
            <person name="Satake H."/>
            <person name="Nakayama K."/>
        </authorList>
    </citation>
    <scope>NUCLEOTIDE SEQUENCE</scope>
</reference>
<dbReference type="AlphaFoldDB" id="A0A699RU38"/>
<evidence type="ECO:0000313" key="2">
    <source>
        <dbReference type="EMBL" id="GFC89875.1"/>
    </source>
</evidence>
<proteinExistence type="predicted"/>
<sequence length="66" mass="6828">MASAIICLATGVETPLFASLLVQPQPQPEEEEEEVEAPIAPTPPSPTSAPSSALQDPILTPHATPL</sequence>
<dbReference type="EMBL" id="BKCJ011123241">
    <property type="protein sequence ID" value="GFC89875.1"/>
    <property type="molecule type" value="Genomic_DNA"/>
</dbReference>
<feature type="region of interest" description="Disordered" evidence="1">
    <location>
        <begin position="23"/>
        <end position="66"/>
    </location>
</feature>
<gene>
    <name evidence="2" type="ORF">Tci_861845</name>
</gene>
<protein>
    <submittedName>
        <fullName evidence="2">Uncharacterized protein</fullName>
    </submittedName>
</protein>
<accession>A0A699RU38</accession>
<organism evidence="2">
    <name type="scientific">Tanacetum cinerariifolium</name>
    <name type="common">Dalmatian daisy</name>
    <name type="synonym">Chrysanthemum cinerariifolium</name>
    <dbReference type="NCBI Taxonomy" id="118510"/>
    <lineage>
        <taxon>Eukaryota</taxon>
        <taxon>Viridiplantae</taxon>
        <taxon>Streptophyta</taxon>
        <taxon>Embryophyta</taxon>
        <taxon>Tracheophyta</taxon>
        <taxon>Spermatophyta</taxon>
        <taxon>Magnoliopsida</taxon>
        <taxon>eudicotyledons</taxon>
        <taxon>Gunneridae</taxon>
        <taxon>Pentapetalae</taxon>
        <taxon>asterids</taxon>
        <taxon>campanulids</taxon>
        <taxon>Asterales</taxon>
        <taxon>Asteraceae</taxon>
        <taxon>Asteroideae</taxon>
        <taxon>Anthemideae</taxon>
        <taxon>Anthemidinae</taxon>
        <taxon>Tanacetum</taxon>
    </lineage>
</organism>
<evidence type="ECO:0000256" key="1">
    <source>
        <dbReference type="SAM" id="MobiDB-lite"/>
    </source>
</evidence>
<comment type="caution">
    <text evidence="2">The sequence shown here is derived from an EMBL/GenBank/DDBJ whole genome shotgun (WGS) entry which is preliminary data.</text>
</comment>